<feature type="region of interest" description="Disordered" evidence="1">
    <location>
        <begin position="1"/>
        <end position="108"/>
    </location>
</feature>
<feature type="compositionally biased region" description="Basic and acidic residues" evidence="1">
    <location>
        <begin position="160"/>
        <end position="177"/>
    </location>
</feature>
<dbReference type="EMBL" id="JABAYA010000207">
    <property type="protein sequence ID" value="KAF7722223.1"/>
    <property type="molecule type" value="Genomic_DNA"/>
</dbReference>
<comment type="caution">
    <text evidence="2">The sequence shown here is derived from an EMBL/GenBank/DDBJ whole genome shotgun (WGS) entry which is preliminary data.</text>
</comment>
<organism evidence="2 3">
    <name type="scientific">Apophysomyces ossiformis</name>
    <dbReference type="NCBI Taxonomy" id="679940"/>
    <lineage>
        <taxon>Eukaryota</taxon>
        <taxon>Fungi</taxon>
        <taxon>Fungi incertae sedis</taxon>
        <taxon>Mucoromycota</taxon>
        <taxon>Mucoromycotina</taxon>
        <taxon>Mucoromycetes</taxon>
        <taxon>Mucorales</taxon>
        <taxon>Mucorineae</taxon>
        <taxon>Mucoraceae</taxon>
        <taxon>Apophysomyces</taxon>
    </lineage>
</organism>
<evidence type="ECO:0000313" key="2">
    <source>
        <dbReference type="EMBL" id="KAF7722223.1"/>
    </source>
</evidence>
<evidence type="ECO:0000256" key="1">
    <source>
        <dbReference type="SAM" id="MobiDB-lite"/>
    </source>
</evidence>
<feature type="compositionally biased region" description="Basic residues" evidence="1">
    <location>
        <begin position="178"/>
        <end position="192"/>
    </location>
</feature>
<gene>
    <name evidence="2" type="ORF">EC973_003543</name>
</gene>
<name>A0A8H7EM01_9FUNG</name>
<reference evidence="2" key="1">
    <citation type="submission" date="2020-01" db="EMBL/GenBank/DDBJ databases">
        <title>Genome Sequencing of Three Apophysomyces-Like Fungal Strains Confirms a Novel Fungal Genus in the Mucoromycota with divergent Burkholderia-like Endosymbiotic Bacteria.</title>
        <authorList>
            <person name="Stajich J.E."/>
            <person name="Macias A.M."/>
            <person name="Carter-House D."/>
            <person name="Lovett B."/>
            <person name="Kasson L.R."/>
            <person name="Berry K."/>
            <person name="Grigoriev I."/>
            <person name="Chang Y."/>
            <person name="Spatafora J."/>
            <person name="Kasson M.T."/>
        </authorList>
    </citation>
    <scope>NUCLEOTIDE SEQUENCE</scope>
    <source>
        <strain evidence="2">NRRL A-21654</strain>
    </source>
</reference>
<feature type="compositionally biased region" description="Polar residues" evidence="1">
    <location>
        <begin position="86"/>
        <end position="96"/>
    </location>
</feature>
<feature type="compositionally biased region" description="Polar residues" evidence="1">
    <location>
        <begin position="19"/>
        <end position="34"/>
    </location>
</feature>
<dbReference type="Proteomes" id="UP000605846">
    <property type="component" value="Unassembled WGS sequence"/>
</dbReference>
<feature type="compositionally biased region" description="Basic and acidic residues" evidence="1">
    <location>
        <begin position="44"/>
        <end position="53"/>
    </location>
</feature>
<evidence type="ECO:0000313" key="3">
    <source>
        <dbReference type="Proteomes" id="UP000605846"/>
    </source>
</evidence>
<accession>A0A8H7EM01</accession>
<feature type="compositionally biased region" description="Basic and acidic residues" evidence="1">
    <location>
        <begin position="75"/>
        <end position="85"/>
    </location>
</feature>
<feature type="compositionally biased region" description="Pro residues" evidence="1">
    <location>
        <begin position="59"/>
        <end position="69"/>
    </location>
</feature>
<sequence length="192" mass="21868">MFGTVLMLSKPNQHKKTPVNYQRVPQTMKKSQIRQPLAEPSNEQNERAPKTEQDNDQSPLPPPPLPPKPEIQVEVDDKATNKKSDGNTNSSDTYPNDPTPRLLATDTATNLYQRRRRSQQYLQKILRLRRHSIADGVAPSIISSTISVPPAPCRTPESPDQQKKLRREDSRLAMKGKDLKRKVKRALSFRNQ</sequence>
<keyword evidence="3" id="KW-1185">Reference proteome</keyword>
<feature type="region of interest" description="Disordered" evidence="1">
    <location>
        <begin position="143"/>
        <end position="192"/>
    </location>
</feature>
<protein>
    <submittedName>
        <fullName evidence="2">Uncharacterized protein</fullName>
    </submittedName>
</protein>
<proteinExistence type="predicted"/>
<dbReference type="AlphaFoldDB" id="A0A8H7EM01"/>